<feature type="region of interest" description="Disordered" evidence="2">
    <location>
        <begin position="553"/>
        <end position="572"/>
    </location>
</feature>
<feature type="compositionally biased region" description="Basic and acidic residues" evidence="2">
    <location>
        <begin position="560"/>
        <end position="572"/>
    </location>
</feature>
<dbReference type="RefSeq" id="WP_161155356.1">
    <property type="nucleotide sequence ID" value="NZ_WWSY01000003.1"/>
</dbReference>
<evidence type="ECO:0000313" key="5">
    <source>
        <dbReference type="EMBL" id="MZJ84898.1"/>
    </source>
</evidence>
<keyword evidence="3" id="KW-1133">Transmembrane helix</keyword>
<dbReference type="EMBL" id="WWTB01000001">
    <property type="protein sequence ID" value="MZJ84898.1"/>
    <property type="molecule type" value="Genomic_DNA"/>
</dbReference>
<organism evidence="5 6">
    <name type="scientific">Collinsella aerofaciens</name>
    <dbReference type="NCBI Taxonomy" id="74426"/>
    <lineage>
        <taxon>Bacteria</taxon>
        <taxon>Bacillati</taxon>
        <taxon>Actinomycetota</taxon>
        <taxon>Coriobacteriia</taxon>
        <taxon>Coriobacteriales</taxon>
        <taxon>Coriobacteriaceae</taxon>
        <taxon>Collinsella</taxon>
    </lineage>
</organism>
<evidence type="ECO:0000313" key="6">
    <source>
        <dbReference type="Proteomes" id="UP000481598"/>
    </source>
</evidence>
<comment type="catalytic activity">
    <reaction evidence="1">
        <text>an L-aminoacyl-L-amino acid + H2O = 2 an L-alpha-amino acid</text>
        <dbReference type="Rhea" id="RHEA:48940"/>
        <dbReference type="ChEBI" id="CHEBI:15377"/>
        <dbReference type="ChEBI" id="CHEBI:59869"/>
        <dbReference type="ChEBI" id="CHEBI:77460"/>
    </reaction>
</comment>
<accession>A0A6L8RGN0</accession>
<keyword evidence="1" id="KW-0224">Dipeptidase</keyword>
<keyword evidence="3" id="KW-0812">Transmembrane</keyword>
<dbReference type="Gene3D" id="3.60.60.10">
    <property type="entry name" value="Penicillin V Acylase, Chain A"/>
    <property type="match status" value="1"/>
</dbReference>
<evidence type="ECO:0000256" key="2">
    <source>
        <dbReference type="SAM" id="MobiDB-lite"/>
    </source>
</evidence>
<feature type="signal peptide" evidence="4">
    <location>
        <begin position="1"/>
        <end position="33"/>
    </location>
</feature>
<dbReference type="Pfam" id="PF03577">
    <property type="entry name" value="Peptidase_C69"/>
    <property type="match status" value="2"/>
</dbReference>
<dbReference type="InterPro" id="IPR005322">
    <property type="entry name" value="Peptidase_C69"/>
</dbReference>
<evidence type="ECO:0000256" key="3">
    <source>
        <dbReference type="SAM" id="Phobius"/>
    </source>
</evidence>
<keyword evidence="3" id="KW-0472">Membrane</keyword>
<sequence length="600" mass="66373">MRFTHPVNTLKKLGCGLAFGAAAIMAMPTSALACTQIYMGSKLTADGNTYYGRSEDFGPRYVKHFGIEPAHKDGNEYTSVESGFEYKSKGATYRYTFVRDNPSQWEDRYDAYSEAGINEKGVSCSATLSTSYNEKAEEADPVTEETGIGEYNYASVILGESATAREGVELLGSLIDEQGVCSNDQIIIADSTETWLFAALSGHQWIAMKLADDIASLNPNIGNLTYDVDLDDTENCLHSEGIESMPKEKGFAEYTDGKFDVAKTYGEEISEAGMHQWSRYVQGRDYFMAPLAEGTDYEIVKDEGEEARATTGALVHEMQPLFFQPGKSDWNTFEMIRSFAARGENVAGLNANTDGAYAIGSNRNTEIHTFQIRQGMDPEIATIQWEMLSNAEFSVAIPLYSALLTEVSPYFSDQDVSFDHCEEEDVVNNEEPKNSINYVLMDINTLAYENRDHCASGVRAYLDALQKELIEQNLTVDEAMQAAEGTEARTALANKAGKAATKNTYLKCKAMLEEMRDYLKEGDFYEEFVPSDYDADNDCLVESITYADEALSDEDVAEPEVEKKEATEEKSEGNNMAAMAVGAVVIIGVCGFVLYRRKKA</sequence>
<dbReference type="GO" id="GO:0070004">
    <property type="term" value="F:cysteine-type exopeptidase activity"/>
    <property type="evidence" value="ECO:0007669"/>
    <property type="project" value="InterPro"/>
</dbReference>
<dbReference type="PANTHER" id="PTHR12994">
    <property type="entry name" value="SECERNIN"/>
    <property type="match status" value="1"/>
</dbReference>
<evidence type="ECO:0000256" key="4">
    <source>
        <dbReference type="SAM" id="SignalP"/>
    </source>
</evidence>
<feature type="chain" id="PRO_5027114640" description="Dipeptidase" evidence="4">
    <location>
        <begin position="34"/>
        <end position="600"/>
    </location>
</feature>
<evidence type="ECO:0000256" key="1">
    <source>
        <dbReference type="RuleBase" id="RU364089"/>
    </source>
</evidence>
<comment type="similarity">
    <text evidence="1">Belongs to the peptidase C69 family.</text>
</comment>
<gene>
    <name evidence="5" type="ORF">GT635_00205</name>
</gene>
<keyword evidence="1" id="KW-0378">Hydrolase</keyword>
<dbReference type="PANTHER" id="PTHR12994:SF17">
    <property type="entry name" value="LD30995P"/>
    <property type="match status" value="1"/>
</dbReference>
<keyword evidence="1" id="KW-0645">Protease</keyword>
<dbReference type="AlphaFoldDB" id="A0A6L8RGN0"/>
<dbReference type="EC" id="3.4.-.-" evidence="1"/>
<reference evidence="5 6" key="1">
    <citation type="journal article" date="2019" name="Nat. Med.">
        <title>A library of human gut bacterial isolates paired with longitudinal multiomics data enables mechanistic microbiome research.</title>
        <authorList>
            <person name="Poyet M."/>
            <person name="Groussin M."/>
            <person name="Gibbons S.M."/>
            <person name="Avila-Pacheco J."/>
            <person name="Jiang X."/>
            <person name="Kearney S.M."/>
            <person name="Perrotta A.R."/>
            <person name="Berdy B."/>
            <person name="Zhao S."/>
            <person name="Lieberman T.D."/>
            <person name="Swanson P.K."/>
            <person name="Smith M."/>
            <person name="Roesemann S."/>
            <person name="Alexander J.E."/>
            <person name="Rich S.A."/>
            <person name="Livny J."/>
            <person name="Vlamakis H."/>
            <person name="Clish C."/>
            <person name="Bullock K."/>
            <person name="Deik A."/>
            <person name="Scott J."/>
            <person name="Pierce K.A."/>
            <person name="Xavier R.J."/>
            <person name="Alm E.J."/>
        </authorList>
    </citation>
    <scope>NUCLEOTIDE SEQUENCE [LARGE SCALE GENOMIC DNA]</scope>
    <source>
        <strain evidence="5 6">BIOML-A10</strain>
    </source>
</reference>
<feature type="transmembrane region" description="Helical" evidence="3">
    <location>
        <begin position="576"/>
        <end position="595"/>
    </location>
</feature>
<dbReference type="GO" id="GO:0016805">
    <property type="term" value="F:dipeptidase activity"/>
    <property type="evidence" value="ECO:0007669"/>
    <property type="project" value="UniProtKB-KW"/>
</dbReference>
<dbReference type="Proteomes" id="UP000481598">
    <property type="component" value="Unassembled WGS sequence"/>
</dbReference>
<keyword evidence="4" id="KW-0732">Signal</keyword>
<dbReference type="GO" id="GO:0006508">
    <property type="term" value="P:proteolysis"/>
    <property type="evidence" value="ECO:0007669"/>
    <property type="project" value="UniProtKB-KW"/>
</dbReference>
<dbReference type="PROSITE" id="PS51257">
    <property type="entry name" value="PROKAR_LIPOPROTEIN"/>
    <property type="match status" value="1"/>
</dbReference>
<name>A0A6L8RGN0_9ACTN</name>
<protein>
    <recommendedName>
        <fullName evidence="1">Dipeptidase</fullName>
        <ecNumber evidence="1">3.4.-.-</ecNumber>
    </recommendedName>
</protein>
<comment type="caution">
    <text evidence="5">The sequence shown here is derived from an EMBL/GenBank/DDBJ whole genome shotgun (WGS) entry which is preliminary data.</text>
</comment>
<proteinExistence type="inferred from homology"/>